<dbReference type="EMBL" id="JABWDY010035571">
    <property type="protein sequence ID" value="KAF5181909.1"/>
    <property type="molecule type" value="Genomic_DNA"/>
</dbReference>
<feature type="non-terminal residue" evidence="1">
    <location>
        <position position="63"/>
    </location>
</feature>
<comment type="caution">
    <text evidence="1">The sequence shown here is derived from an EMBL/GenBank/DDBJ whole genome shotgun (WGS) entry which is preliminary data.</text>
</comment>
<gene>
    <name evidence="1" type="ORF">FRX31_028504</name>
</gene>
<evidence type="ECO:0000313" key="2">
    <source>
        <dbReference type="Proteomes" id="UP000554482"/>
    </source>
</evidence>
<accession>A0A7J6VA27</accession>
<name>A0A7J6VA27_THATH</name>
<protein>
    <submittedName>
        <fullName evidence="1">Uncharacterized protein</fullName>
    </submittedName>
</protein>
<proteinExistence type="predicted"/>
<organism evidence="1 2">
    <name type="scientific">Thalictrum thalictroides</name>
    <name type="common">Rue-anemone</name>
    <name type="synonym">Anemone thalictroides</name>
    <dbReference type="NCBI Taxonomy" id="46969"/>
    <lineage>
        <taxon>Eukaryota</taxon>
        <taxon>Viridiplantae</taxon>
        <taxon>Streptophyta</taxon>
        <taxon>Embryophyta</taxon>
        <taxon>Tracheophyta</taxon>
        <taxon>Spermatophyta</taxon>
        <taxon>Magnoliopsida</taxon>
        <taxon>Ranunculales</taxon>
        <taxon>Ranunculaceae</taxon>
        <taxon>Thalictroideae</taxon>
        <taxon>Thalictrum</taxon>
    </lineage>
</organism>
<sequence length="63" mass="7017">MDKFVIRLPRTSTPINLLVSNVPEELAPVEPNVVEEPAPIEPNVPLETTVINAKRCHPFSVEE</sequence>
<keyword evidence="2" id="KW-1185">Reference proteome</keyword>
<dbReference type="Proteomes" id="UP000554482">
    <property type="component" value="Unassembled WGS sequence"/>
</dbReference>
<reference evidence="1 2" key="1">
    <citation type="submission" date="2020-06" db="EMBL/GenBank/DDBJ databases">
        <title>Transcriptomic and genomic resources for Thalictrum thalictroides and T. hernandezii: Facilitating candidate gene discovery in an emerging model plant lineage.</title>
        <authorList>
            <person name="Arias T."/>
            <person name="Riano-Pachon D.M."/>
            <person name="Di Stilio V.S."/>
        </authorList>
    </citation>
    <scope>NUCLEOTIDE SEQUENCE [LARGE SCALE GENOMIC DNA]</scope>
    <source>
        <strain evidence="2">cv. WT478/WT964</strain>
        <tissue evidence="1">Leaves</tissue>
    </source>
</reference>
<evidence type="ECO:0000313" key="1">
    <source>
        <dbReference type="EMBL" id="KAF5181909.1"/>
    </source>
</evidence>
<dbReference type="AlphaFoldDB" id="A0A7J6VA27"/>